<accession>A0A9Q1GSX6</accession>
<sequence length="259" mass="30447">MSAHNSHSTEDIGWRFGIAIDGSRNKVIRGGVTHLKQHLAHKTSDVAPYPDVSAEVKRDMMKLLTEYKEKKRQKTRIARDLEDEITRSFNHNDYVDDEEEEDAQLAHARYENLEQHRFEFEQRVYRESRGAHFDEGGSSRPPSVPQMRRSATVRESSSRASRDMAYEQMSTPAARLRAVEVEFEKDRTRTKQSKVNTNWLKAAKNKMIKAFERYLFNPQYMFRQSQDWEDREVKTGVQNVIMRLEPDVDKQIKPMRQVP</sequence>
<comment type="caution">
    <text evidence="3">The sequence shown here is derived from an EMBL/GenBank/DDBJ whole genome shotgun (WGS) entry which is preliminary data.</text>
</comment>
<dbReference type="OrthoDB" id="2012664at2759"/>
<evidence type="ECO:0000256" key="2">
    <source>
        <dbReference type="SAM" id="MobiDB-lite"/>
    </source>
</evidence>
<keyword evidence="4" id="KW-1185">Reference proteome</keyword>
<dbReference type="PANTHER" id="PTHR46951:SF2">
    <property type="entry name" value="BED-TYPE DOMAIN-CONTAINING PROTEIN"/>
    <property type="match status" value="1"/>
</dbReference>
<dbReference type="Proteomes" id="UP001153076">
    <property type="component" value="Unassembled WGS sequence"/>
</dbReference>
<protein>
    <submittedName>
        <fullName evidence="3">Uncharacterized protein</fullName>
    </submittedName>
</protein>
<dbReference type="AlphaFoldDB" id="A0A9Q1GSX6"/>
<organism evidence="3 4">
    <name type="scientific">Carnegiea gigantea</name>
    <dbReference type="NCBI Taxonomy" id="171969"/>
    <lineage>
        <taxon>Eukaryota</taxon>
        <taxon>Viridiplantae</taxon>
        <taxon>Streptophyta</taxon>
        <taxon>Embryophyta</taxon>
        <taxon>Tracheophyta</taxon>
        <taxon>Spermatophyta</taxon>
        <taxon>Magnoliopsida</taxon>
        <taxon>eudicotyledons</taxon>
        <taxon>Gunneridae</taxon>
        <taxon>Pentapetalae</taxon>
        <taxon>Caryophyllales</taxon>
        <taxon>Cactineae</taxon>
        <taxon>Cactaceae</taxon>
        <taxon>Cactoideae</taxon>
        <taxon>Echinocereeae</taxon>
        <taxon>Carnegiea</taxon>
    </lineage>
</organism>
<evidence type="ECO:0000256" key="1">
    <source>
        <dbReference type="SAM" id="Coils"/>
    </source>
</evidence>
<dbReference type="EMBL" id="JAKOGI010001801">
    <property type="protein sequence ID" value="KAJ8424028.1"/>
    <property type="molecule type" value="Genomic_DNA"/>
</dbReference>
<feature type="compositionally biased region" description="Basic and acidic residues" evidence="2">
    <location>
        <begin position="156"/>
        <end position="165"/>
    </location>
</feature>
<dbReference type="PANTHER" id="PTHR46951">
    <property type="entry name" value="BED-TYPE DOMAIN-CONTAINING PROTEIN"/>
    <property type="match status" value="1"/>
</dbReference>
<evidence type="ECO:0000313" key="3">
    <source>
        <dbReference type="EMBL" id="KAJ8424028.1"/>
    </source>
</evidence>
<feature type="region of interest" description="Disordered" evidence="2">
    <location>
        <begin position="131"/>
        <end position="171"/>
    </location>
</feature>
<keyword evidence="1" id="KW-0175">Coiled coil</keyword>
<proteinExistence type="predicted"/>
<evidence type="ECO:0000313" key="4">
    <source>
        <dbReference type="Proteomes" id="UP001153076"/>
    </source>
</evidence>
<name>A0A9Q1GSX6_9CARY</name>
<gene>
    <name evidence="3" type="ORF">Cgig2_001731</name>
</gene>
<feature type="coiled-coil region" evidence="1">
    <location>
        <begin position="53"/>
        <end position="84"/>
    </location>
</feature>
<reference evidence="3" key="1">
    <citation type="submission" date="2022-04" db="EMBL/GenBank/DDBJ databases">
        <title>Carnegiea gigantea Genome sequencing and assembly v2.</title>
        <authorList>
            <person name="Copetti D."/>
            <person name="Sanderson M.J."/>
            <person name="Burquez A."/>
            <person name="Wojciechowski M.F."/>
        </authorList>
    </citation>
    <scope>NUCLEOTIDE SEQUENCE</scope>
    <source>
        <strain evidence="3">SGP5-SGP5p</strain>
        <tissue evidence="3">Aerial part</tissue>
    </source>
</reference>